<feature type="domain" description="EAL" evidence="5">
    <location>
        <begin position="237"/>
        <end position="488"/>
    </location>
</feature>
<dbReference type="PANTHER" id="PTHR33121">
    <property type="entry name" value="CYCLIC DI-GMP PHOSPHODIESTERASE PDEF"/>
    <property type="match status" value="1"/>
</dbReference>
<dbReference type="Gene3D" id="3.20.20.450">
    <property type="entry name" value="EAL domain"/>
    <property type="match status" value="1"/>
</dbReference>
<reference evidence="6 7" key="1">
    <citation type="submission" date="2024-05" db="EMBL/GenBank/DDBJ databases">
        <title>Roseateles sp. 2.12 16S ribosomal RNA gene Genome sequencing and assembly.</title>
        <authorList>
            <person name="Woo H."/>
        </authorList>
    </citation>
    <scope>NUCLEOTIDE SEQUENCE [LARGE SCALE GENOMIC DNA]</scope>
    <source>
        <strain evidence="6 7">2.12</strain>
    </source>
</reference>
<name>A0ABV0GGH6_9BURK</name>
<accession>A0ABV0GGH6</accession>
<dbReference type="CDD" id="cd01948">
    <property type="entry name" value="EAL"/>
    <property type="match status" value="1"/>
</dbReference>
<dbReference type="Pfam" id="PF07690">
    <property type="entry name" value="MFS_1"/>
    <property type="match status" value="1"/>
</dbReference>
<dbReference type="InterPro" id="IPR050706">
    <property type="entry name" value="Cyclic-di-GMP_PDE-like"/>
</dbReference>
<keyword evidence="1 4" id="KW-0812">Transmembrane</keyword>
<evidence type="ECO:0000256" key="4">
    <source>
        <dbReference type="SAM" id="Phobius"/>
    </source>
</evidence>
<dbReference type="RefSeq" id="WP_347611231.1">
    <property type="nucleotide sequence ID" value="NZ_JBDPZC010000007.1"/>
</dbReference>
<keyword evidence="3 4" id="KW-0472">Membrane</keyword>
<dbReference type="Proteomes" id="UP001462640">
    <property type="component" value="Unassembled WGS sequence"/>
</dbReference>
<gene>
    <name evidence="6" type="ORF">ABDJ40_15435</name>
</gene>
<evidence type="ECO:0000313" key="6">
    <source>
        <dbReference type="EMBL" id="MEO3714157.1"/>
    </source>
</evidence>
<dbReference type="InterPro" id="IPR001633">
    <property type="entry name" value="EAL_dom"/>
</dbReference>
<dbReference type="Gene3D" id="1.20.1250.20">
    <property type="entry name" value="MFS general substrate transporter like domains"/>
    <property type="match status" value="1"/>
</dbReference>
<dbReference type="InterPro" id="IPR035919">
    <property type="entry name" value="EAL_sf"/>
</dbReference>
<sequence>MHASRDERAGLPARPWVAYALLLALMLLNHMDRQLVVALFPQLAGLWALSDAQLALLTSIVPTLVALFTVPMALLGDRWGRARTVATMAAVWSLASVLAMGAGSYGQLLGARMLLGLGEAGFSALGAALIAGWFAPALHGVLVGGFLALAPLGAAAGLSLGASLASQLGKRYRVDNLIVMSARDPRLLETVESMDATDFVPRLLGTLPKPVTLAGLQRLLERAKGRPVDRSAAGPTPAACLEDIRAALDSGQFVPYFQPKVSLATGQIKGVEALARWLHPERGLLGPQHFIARIEGSPLMARFTLAMVEQSLKQLVPWLRSMPSLTLSVNLSADDLADQGFIERLTELVNRHGVAPSSLTWEVTETMVMRSAAMLSLARLGLKGYGLSMDDYGIGYSSMQTLSRSPFTELKIDRVFVDGASERANRRAILNSSLDMGRRLGVATVGEGVETEADWHLLRELGCDTAQGYLIAKPMPGEALLGWVRSSRARLKALVAGPGAA</sequence>
<evidence type="ECO:0000259" key="5">
    <source>
        <dbReference type="PROSITE" id="PS50883"/>
    </source>
</evidence>
<dbReference type="Pfam" id="PF00563">
    <property type="entry name" value="EAL"/>
    <property type="match status" value="1"/>
</dbReference>
<comment type="caution">
    <text evidence="6">The sequence shown here is derived from an EMBL/GenBank/DDBJ whole genome shotgun (WGS) entry which is preliminary data.</text>
</comment>
<feature type="transmembrane region" description="Helical" evidence="4">
    <location>
        <begin position="54"/>
        <end position="75"/>
    </location>
</feature>
<dbReference type="PROSITE" id="PS50883">
    <property type="entry name" value="EAL"/>
    <property type="match status" value="1"/>
</dbReference>
<evidence type="ECO:0000256" key="1">
    <source>
        <dbReference type="ARBA" id="ARBA00022692"/>
    </source>
</evidence>
<protein>
    <submittedName>
        <fullName evidence="6">MFS transporter</fullName>
    </submittedName>
</protein>
<organism evidence="6 7">
    <name type="scientific">Roseateles flavus</name>
    <dbReference type="NCBI Taxonomy" id="3149041"/>
    <lineage>
        <taxon>Bacteria</taxon>
        <taxon>Pseudomonadati</taxon>
        <taxon>Pseudomonadota</taxon>
        <taxon>Betaproteobacteria</taxon>
        <taxon>Burkholderiales</taxon>
        <taxon>Sphaerotilaceae</taxon>
        <taxon>Roseateles</taxon>
    </lineage>
</organism>
<keyword evidence="2 4" id="KW-1133">Transmembrane helix</keyword>
<keyword evidence="7" id="KW-1185">Reference proteome</keyword>
<dbReference type="InterPro" id="IPR011701">
    <property type="entry name" value="MFS"/>
</dbReference>
<feature type="transmembrane region" description="Helical" evidence="4">
    <location>
        <begin position="141"/>
        <end position="165"/>
    </location>
</feature>
<dbReference type="InterPro" id="IPR036259">
    <property type="entry name" value="MFS_trans_sf"/>
</dbReference>
<feature type="transmembrane region" description="Helical" evidence="4">
    <location>
        <begin position="114"/>
        <end position="134"/>
    </location>
</feature>
<evidence type="ECO:0000256" key="2">
    <source>
        <dbReference type="ARBA" id="ARBA00022989"/>
    </source>
</evidence>
<dbReference type="SMART" id="SM00052">
    <property type="entry name" value="EAL"/>
    <property type="match status" value="1"/>
</dbReference>
<dbReference type="SUPFAM" id="SSF103473">
    <property type="entry name" value="MFS general substrate transporter"/>
    <property type="match status" value="1"/>
</dbReference>
<dbReference type="EMBL" id="JBDPZC010000007">
    <property type="protein sequence ID" value="MEO3714157.1"/>
    <property type="molecule type" value="Genomic_DNA"/>
</dbReference>
<feature type="transmembrane region" description="Helical" evidence="4">
    <location>
        <begin position="87"/>
        <end position="108"/>
    </location>
</feature>
<evidence type="ECO:0000256" key="3">
    <source>
        <dbReference type="ARBA" id="ARBA00023136"/>
    </source>
</evidence>
<dbReference type="SUPFAM" id="SSF141868">
    <property type="entry name" value="EAL domain-like"/>
    <property type="match status" value="1"/>
</dbReference>
<proteinExistence type="predicted"/>
<evidence type="ECO:0000313" key="7">
    <source>
        <dbReference type="Proteomes" id="UP001462640"/>
    </source>
</evidence>
<dbReference type="PANTHER" id="PTHR33121:SF79">
    <property type="entry name" value="CYCLIC DI-GMP PHOSPHODIESTERASE PDED-RELATED"/>
    <property type="match status" value="1"/>
</dbReference>